<evidence type="ECO:0000313" key="4">
    <source>
        <dbReference type="Proteomes" id="UP000647587"/>
    </source>
</evidence>
<dbReference type="RefSeq" id="WP_189010686.1">
    <property type="nucleotide sequence ID" value="NZ_BMPP01000016.1"/>
</dbReference>
<feature type="domain" description="HTH HARE-type" evidence="2">
    <location>
        <begin position="19"/>
        <end position="92"/>
    </location>
</feature>
<accession>A0ABQ2F397</accession>
<dbReference type="InterPro" id="IPR007759">
    <property type="entry name" value="Asxl_HARE-HTH"/>
</dbReference>
<reference evidence="4" key="1">
    <citation type="journal article" date="2019" name="Int. J. Syst. Evol. Microbiol.">
        <title>The Global Catalogue of Microorganisms (GCM) 10K type strain sequencing project: providing services to taxonomists for standard genome sequencing and annotation.</title>
        <authorList>
            <consortium name="The Broad Institute Genomics Platform"/>
            <consortium name="The Broad Institute Genome Sequencing Center for Infectious Disease"/>
            <person name="Wu L."/>
            <person name="Ma J."/>
        </authorList>
    </citation>
    <scope>NUCLEOTIDE SEQUENCE [LARGE SCALE GENOMIC DNA]</scope>
    <source>
        <strain evidence="4">JCM 30331</strain>
    </source>
</reference>
<keyword evidence="1" id="KW-0804">Transcription</keyword>
<feature type="domain" description="HTH HARE-type" evidence="2">
    <location>
        <begin position="115"/>
        <end position="192"/>
    </location>
</feature>
<organism evidence="3 4">
    <name type="scientific">Deinococcus malanensis</name>
    <dbReference type="NCBI Taxonomy" id="1706855"/>
    <lineage>
        <taxon>Bacteria</taxon>
        <taxon>Thermotogati</taxon>
        <taxon>Deinococcota</taxon>
        <taxon>Deinococci</taxon>
        <taxon>Deinococcales</taxon>
        <taxon>Deinococcaceae</taxon>
        <taxon>Deinococcus</taxon>
    </lineage>
</organism>
<dbReference type="PROSITE" id="PS51913">
    <property type="entry name" value="HTH_HARE"/>
    <property type="match status" value="2"/>
</dbReference>
<protein>
    <recommendedName>
        <fullName evidence="2">HTH HARE-type domain-containing protein</fullName>
    </recommendedName>
</protein>
<sequence length="293" mass="31272">MPRSTPVEEGASPPAAGSPTLAEAIAQVLAAEQTPLHVREIAARLLARGWWATPPQNPADPVSSRLSIDIKQHGRASRFVPTAPNTFTLSALVGASPATQPGPAVSPNSPQTPGLSFLNAAARVLEVYANRQPMHYRAITEVAVREGWVQSRGQTPEATLYAQVLQDISRHERRITQVAGVQPRAVPGALQGDRLPFPAPYEGAAGGVRMHRHDPGGGIVSEELGVGTGGAEGSATPGSPMCRPQRSGVGTPSCWNAARNRFTASYYWQSEGPCSRHDRRRSCRVCHREFDCA</sequence>
<name>A0ABQ2F397_9DEIO</name>
<comment type="caution">
    <text evidence="3">The sequence shown here is derived from an EMBL/GenBank/DDBJ whole genome shotgun (WGS) entry which is preliminary data.</text>
</comment>
<evidence type="ECO:0000313" key="3">
    <source>
        <dbReference type="EMBL" id="GGK36273.1"/>
    </source>
</evidence>
<keyword evidence="4" id="KW-1185">Reference proteome</keyword>
<gene>
    <name evidence="3" type="ORF">GCM10008955_32690</name>
</gene>
<dbReference type="Proteomes" id="UP000647587">
    <property type="component" value="Unassembled WGS sequence"/>
</dbReference>
<evidence type="ECO:0000259" key="2">
    <source>
        <dbReference type="PROSITE" id="PS51913"/>
    </source>
</evidence>
<evidence type="ECO:0000256" key="1">
    <source>
        <dbReference type="ARBA" id="ARBA00023163"/>
    </source>
</evidence>
<proteinExistence type="predicted"/>
<dbReference type="EMBL" id="BMPP01000016">
    <property type="protein sequence ID" value="GGK36273.1"/>
    <property type="molecule type" value="Genomic_DNA"/>
</dbReference>
<dbReference type="Pfam" id="PF05066">
    <property type="entry name" value="HARE-HTH"/>
    <property type="match status" value="2"/>
</dbReference>